<protein>
    <submittedName>
        <fullName evidence="9">Tannase/feruloyl esterase family alpha/beta hydrolase</fullName>
    </submittedName>
</protein>
<name>A0A936ZH05_9BURK</name>
<dbReference type="Pfam" id="PF07519">
    <property type="entry name" value="Tannase"/>
    <property type="match status" value="1"/>
</dbReference>
<comment type="caution">
    <text evidence="9">The sequence shown here is derived from an EMBL/GenBank/DDBJ whole genome shotgun (WGS) entry which is preliminary data.</text>
</comment>
<organism evidence="9 10">
    <name type="scientific">Ramlibacter aurantiacus</name>
    <dbReference type="NCBI Taxonomy" id="2801330"/>
    <lineage>
        <taxon>Bacteria</taxon>
        <taxon>Pseudomonadati</taxon>
        <taxon>Pseudomonadota</taxon>
        <taxon>Betaproteobacteria</taxon>
        <taxon>Burkholderiales</taxon>
        <taxon>Comamonadaceae</taxon>
        <taxon>Ramlibacter</taxon>
    </lineage>
</organism>
<keyword evidence="4 8" id="KW-0732">Signal</keyword>
<evidence type="ECO:0000256" key="1">
    <source>
        <dbReference type="ARBA" id="ARBA00006249"/>
    </source>
</evidence>
<sequence>MRATFGRTASLTALAAAALAACGGSDGDPVVQTKACADLAGMTLPKDRIGLDSNGARIDTATVVAAAGGLPEHCDVRGAILPVDAVNGLPINFRVNLPTSWNDKAVHFGGGGYNGTVVSGTGAVPSAPTGDPVPLARGYATFGSDSGHTGGNASFGTNPEAVLNFGYAQMKKTRDVAVQLMRERYGKAPSRTYWVGSSQGGREGLTVAQRFPADYDGILVRVPVVNFTGLQIFGNRVGQAMYDNGSGLGWMNSAKVQLLHNAVMQVCDPLDGRTDGVISNYAACTFDPTTLRCPSGTDEGNTCLSDKQIATVNAVHQDLNYGFTVANNVNGYSGWGWGHEFDPTASWVTWVTGSAAPTPTTPGSNIANFGAQYVRNFIARDPNYDALSTDPATGFTPARFSSRIQELAPVVDATNPDLSGLRASNGKLIIVEHGGDYARSPRATIAYYNSVVARMGQPAVDEFVRLYFVPGADHGGNGASNWPATQFDWLAALEDWVERNQPPGERIETVQRVGGSVVARRAACKWPLYPRFNGGDPNTAAGYTCAAP</sequence>
<reference evidence="9" key="1">
    <citation type="submission" date="2021-01" db="EMBL/GenBank/DDBJ databases">
        <title>Ramlibacter sp. strain AW1 16S ribosomal RNA gene Genome sequencing and assembly.</title>
        <authorList>
            <person name="Kang M."/>
        </authorList>
    </citation>
    <scope>NUCLEOTIDE SEQUENCE</scope>
    <source>
        <strain evidence="9">AW1</strain>
    </source>
</reference>
<dbReference type="Proteomes" id="UP000613011">
    <property type="component" value="Unassembled WGS sequence"/>
</dbReference>
<feature type="signal peptide" evidence="8">
    <location>
        <begin position="1"/>
        <end position="20"/>
    </location>
</feature>
<keyword evidence="2" id="KW-0719">Serine esterase</keyword>
<evidence type="ECO:0000256" key="5">
    <source>
        <dbReference type="ARBA" id="ARBA00022801"/>
    </source>
</evidence>
<dbReference type="GO" id="GO:0052689">
    <property type="term" value="F:carboxylic ester hydrolase activity"/>
    <property type="evidence" value="ECO:0007669"/>
    <property type="project" value="UniProtKB-KW"/>
</dbReference>
<dbReference type="SUPFAM" id="SSF53474">
    <property type="entry name" value="alpha/beta-Hydrolases"/>
    <property type="match status" value="1"/>
</dbReference>
<dbReference type="EMBL" id="JAEQNA010000001">
    <property type="protein sequence ID" value="MBL0420088.1"/>
    <property type="molecule type" value="Genomic_DNA"/>
</dbReference>
<dbReference type="PANTHER" id="PTHR33938">
    <property type="entry name" value="FERULOYL ESTERASE B-RELATED"/>
    <property type="match status" value="1"/>
</dbReference>
<evidence type="ECO:0000313" key="9">
    <source>
        <dbReference type="EMBL" id="MBL0420088.1"/>
    </source>
</evidence>
<evidence type="ECO:0000256" key="8">
    <source>
        <dbReference type="SAM" id="SignalP"/>
    </source>
</evidence>
<accession>A0A936ZH05</accession>
<dbReference type="Gene3D" id="3.40.50.1820">
    <property type="entry name" value="alpha/beta hydrolase"/>
    <property type="match status" value="1"/>
</dbReference>
<gene>
    <name evidence="9" type="ORF">JI739_06975</name>
</gene>
<proteinExistence type="inferred from homology"/>
<keyword evidence="3" id="KW-0479">Metal-binding</keyword>
<dbReference type="PANTHER" id="PTHR33938:SF15">
    <property type="entry name" value="FERULOYL ESTERASE B-RELATED"/>
    <property type="match status" value="1"/>
</dbReference>
<evidence type="ECO:0000256" key="6">
    <source>
        <dbReference type="ARBA" id="ARBA00022837"/>
    </source>
</evidence>
<feature type="chain" id="PRO_5037206191" evidence="8">
    <location>
        <begin position="21"/>
        <end position="548"/>
    </location>
</feature>
<dbReference type="InterPro" id="IPR011118">
    <property type="entry name" value="Tannase/feruloyl_esterase"/>
</dbReference>
<keyword evidence="5 9" id="KW-0378">Hydrolase</keyword>
<keyword evidence="6" id="KW-0106">Calcium</keyword>
<evidence type="ECO:0000256" key="7">
    <source>
        <dbReference type="ARBA" id="ARBA00023157"/>
    </source>
</evidence>
<dbReference type="PROSITE" id="PS51257">
    <property type="entry name" value="PROKAR_LIPOPROTEIN"/>
    <property type="match status" value="1"/>
</dbReference>
<evidence type="ECO:0000256" key="4">
    <source>
        <dbReference type="ARBA" id="ARBA00022729"/>
    </source>
</evidence>
<keyword evidence="10" id="KW-1185">Reference proteome</keyword>
<dbReference type="AlphaFoldDB" id="A0A936ZH05"/>
<dbReference type="GO" id="GO:0046872">
    <property type="term" value="F:metal ion binding"/>
    <property type="evidence" value="ECO:0007669"/>
    <property type="project" value="UniProtKB-KW"/>
</dbReference>
<dbReference type="RefSeq" id="WP_201683079.1">
    <property type="nucleotide sequence ID" value="NZ_JAEQNA010000001.1"/>
</dbReference>
<dbReference type="InterPro" id="IPR029058">
    <property type="entry name" value="AB_hydrolase_fold"/>
</dbReference>
<comment type="similarity">
    <text evidence="1">Belongs to the tannase family.</text>
</comment>
<evidence type="ECO:0000256" key="3">
    <source>
        <dbReference type="ARBA" id="ARBA00022723"/>
    </source>
</evidence>
<keyword evidence="7" id="KW-1015">Disulfide bond</keyword>
<evidence type="ECO:0000256" key="2">
    <source>
        <dbReference type="ARBA" id="ARBA00022487"/>
    </source>
</evidence>
<evidence type="ECO:0000313" key="10">
    <source>
        <dbReference type="Proteomes" id="UP000613011"/>
    </source>
</evidence>